<keyword evidence="4" id="KW-1185">Reference proteome</keyword>
<dbReference type="AlphaFoldDB" id="A0A2V3PMK3"/>
<keyword evidence="1" id="KW-0472">Membrane</keyword>
<accession>A0A2V3PMK3</accession>
<comment type="caution">
    <text evidence="3">The sequence shown here is derived from an EMBL/GenBank/DDBJ whole genome shotgun (WGS) entry which is preliminary data.</text>
</comment>
<dbReference type="OrthoDB" id="9839163at2"/>
<reference evidence="3 4" key="1">
    <citation type="submission" date="2018-03" db="EMBL/GenBank/DDBJ databases">
        <title>Genomic Encyclopedia of Archaeal and Bacterial Type Strains, Phase II (KMG-II): from individual species to whole genera.</title>
        <authorList>
            <person name="Goeker M."/>
        </authorList>
    </citation>
    <scope>NUCLEOTIDE SEQUENCE [LARGE SCALE GENOMIC DNA]</scope>
    <source>
        <strain evidence="3 4">DSM 100214</strain>
    </source>
</reference>
<feature type="chain" id="PRO_5015960305" evidence="2">
    <location>
        <begin position="28"/>
        <end position="110"/>
    </location>
</feature>
<dbReference type="Proteomes" id="UP000247973">
    <property type="component" value="Unassembled WGS sequence"/>
</dbReference>
<dbReference type="RefSeq" id="WP_110311013.1">
    <property type="nucleotide sequence ID" value="NZ_QICL01000014.1"/>
</dbReference>
<keyword evidence="2" id="KW-0732">Signal</keyword>
<evidence type="ECO:0000256" key="2">
    <source>
        <dbReference type="SAM" id="SignalP"/>
    </source>
</evidence>
<evidence type="ECO:0000313" key="4">
    <source>
        <dbReference type="Proteomes" id="UP000247973"/>
    </source>
</evidence>
<dbReference type="EMBL" id="QICL01000014">
    <property type="protein sequence ID" value="PXV63370.1"/>
    <property type="molecule type" value="Genomic_DNA"/>
</dbReference>
<feature type="signal peptide" evidence="2">
    <location>
        <begin position="1"/>
        <end position="27"/>
    </location>
</feature>
<name>A0A2V3PMK3_9BACT</name>
<feature type="transmembrane region" description="Helical" evidence="1">
    <location>
        <begin position="77"/>
        <end position="98"/>
    </location>
</feature>
<sequence>MLNLGVKIKKALVVLSFLLLIPFVANSASGTFSAPMSFLPMEDALSAARSTPGFVNENIKPYRQSFNLGNEPSRNGYINFTSTDILAFIFLAGVYLMFVRRNSQSRNASF</sequence>
<keyword evidence="1" id="KW-1133">Transmembrane helix</keyword>
<evidence type="ECO:0000256" key="1">
    <source>
        <dbReference type="SAM" id="Phobius"/>
    </source>
</evidence>
<organism evidence="3 4">
    <name type="scientific">Dysgonomonas alginatilytica</name>
    <dbReference type="NCBI Taxonomy" id="1605892"/>
    <lineage>
        <taxon>Bacteria</taxon>
        <taxon>Pseudomonadati</taxon>
        <taxon>Bacteroidota</taxon>
        <taxon>Bacteroidia</taxon>
        <taxon>Bacteroidales</taxon>
        <taxon>Dysgonomonadaceae</taxon>
        <taxon>Dysgonomonas</taxon>
    </lineage>
</organism>
<evidence type="ECO:0000313" key="3">
    <source>
        <dbReference type="EMBL" id="PXV63370.1"/>
    </source>
</evidence>
<keyword evidence="1" id="KW-0812">Transmembrane</keyword>
<gene>
    <name evidence="3" type="ORF">CLV62_11487</name>
</gene>
<proteinExistence type="predicted"/>
<protein>
    <submittedName>
        <fullName evidence="3">Uncharacterized protein</fullName>
    </submittedName>
</protein>